<dbReference type="Proteomes" id="UP000723463">
    <property type="component" value="Unassembled WGS sequence"/>
</dbReference>
<feature type="coiled-coil region" evidence="1">
    <location>
        <begin position="391"/>
        <end position="654"/>
    </location>
</feature>
<accession>A0A9P6EW31</accession>
<dbReference type="AlphaFoldDB" id="A0A9P6EW31"/>
<feature type="region of interest" description="Disordered" evidence="2">
    <location>
        <begin position="230"/>
        <end position="342"/>
    </location>
</feature>
<evidence type="ECO:0000256" key="2">
    <source>
        <dbReference type="SAM" id="MobiDB-lite"/>
    </source>
</evidence>
<evidence type="ECO:0000256" key="1">
    <source>
        <dbReference type="SAM" id="Coils"/>
    </source>
</evidence>
<protein>
    <submittedName>
        <fullName evidence="3">Uncharacterized protein</fullName>
    </submittedName>
</protein>
<name>A0A9P6EW31_9FUNG</name>
<feature type="region of interest" description="Disordered" evidence="2">
    <location>
        <begin position="85"/>
        <end position="174"/>
    </location>
</feature>
<keyword evidence="4" id="KW-1185">Reference proteome</keyword>
<dbReference type="PANTHER" id="PTHR23159:SF31">
    <property type="entry name" value="CENTROSOME-ASSOCIATED PROTEIN CEP250 ISOFORM X1"/>
    <property type="match status" value="1"/>
</dbReference>
<organism evidence="3 4">
    <name type="scientific">Mortierella hygrophila</name>
    <dbReference type="NCBI Taxonomy" id="979708"/>
    <lineage>
        <taxon>Eukaryota</taxon>
        <taxon>Fungi</taxon>
        <taxon>Fungi incertae sedis</taxon>
        <taxon>Mucoromycota</taxon>
        <taxon>Mortierellomycotina</taxon>
        <taxon>Mortierellomycetes</taxon>
        <taxon>Mortierellales</taxon>
        <taxon>Mortierellaceae</taxon>
        <taxon>Mortierella</taxon>
    </lineage>
</organism>
<feature type="compositionally biased region" description="Low complexity" evidence="2">
    <location>
        <begin position="238"/>
        <end position="315"/>
    </location>
</feature>
<feature type="coiled-coil region" evidence="1">
    <location>
        <begin position="843"/>
        <end position="900"/>
    </location>
</feature>
<dbReference type="PANTHER" id="PTHR23159">
    <property type="entry name" value="CENTROSOMAL PROTEIN 2"/>
    <property type="match status" value="1"/>
</dbReference>
<feature type="compositionally biased region" description="Polar residues" evidence="2">
    <location>
        <begin position="122"/>
        <end position="135"/>
    </location>
</feature>
<evidence type="ECO:0000313" key="3">
    <source>
        <dbReference type="EMBL" id="KAF9537255.1"/>
    </source>
</evidence>
<sequence length="905" mass="97701">MGTATKLVAPVAGGGGGQHQQQHRTLTHQSSNSNLNRNSLKANANQVRWPVSLNQLAAISLDDDSDFDRSLTDGSVRLLRMLKDSDDESVSVREQSSRLRRPKSTYGTLQAGQQKGQQQGGTSVSRSSSMHSLYGSQMPRPQRTLSGNKGNLNGIPPSGVSARPAGLRHHQPDGPLLQAKRLSRSSNQPDDMEQIFSEAQALAQRLGNSSSSSAGPRAAGGLARANSIGIRAPGVKNGSGIPSSSSSSSISRIAAASSDGASMLRRPTSIPSPNSPSSTTNVAALPPKSSSRLSIPSSSSLKHRASLSSASASSRQEIKQASSTLSREQDTHSPTRIPGSPNAIQQTTAARKLASLQQSPLGARPNNNFRQNATDSQISTALLPAPPISIYSESGRAMKEMEEELEQWKLEVKELRQERVATDGWRKQISDLERDLETALDSLQSAEAKVIELRSEQQSASTSMKEHEDAQEKLAAHEATVEQLKADLELVRGEKEKALENATNNQKEQLAQLESRNQELEQKLTQAQQEIEQLELQAAPPEVQEVQQSLFSATQDLEESKLLVEKLKAELAEEKIKIAREQEDAGQLLLKLSQLQDTIANQLRESNSLREVVKDHEKCTENAETVEYQHKKEIAQLQTEIVNLRASLEVEQRQSMLWQQRYQEEQRLNYATSFGRRVSHDQNGDINGSFTMGDSSAAPSSAVGVPTGIPGAGLGLMSMGLNLNMGMAMGGGLGSDNNLSSSPLTSTPPNMTGGPLSGQGPKMSMLSNQLNASGLPPSGQLPPVGGMASAPSGEVEVKPRMVHRISSGSVNGINNRHSMHGDMFFGSVSSATAVPASGPFQTVDELTEQLHGLMKEKERLQADLSKIPISGGGPMMRRKAEMLEEQMDETERMMSKIRYSIRMRS</sequence>
<feature type="compositionally biased region" description="Low complexity" evidence="2">
    <location>
        <begin position="735"/>
        <end position="750"/>
    </location>
</feature>
<proteinExistence type="predicted"/>
<keyword evidence="1" id="KW-0175">Coiled coil</keyword>
<gene>
    <name evidence="3" type="ORF">EC957_008592</name>
</gene>
<dbReference type="EMBL" id="JAAAXW010000432">
    <property type="protein sequence ID" value="KAF9537255.1"/>
    <property type="molecule type" value="Genomic_DNA"/>
</dbReference>
<reference evidence="3" key="1">
    <citation type="journal article" date="2020" name="Fungal Divers.">
        <title>Resolving the Mortierellaceae phylogeny through synthesis of multi-gene phylogenetics and phylogenomics.</title>
        <authorList>
            <person name="Vandepol N."/>
            <person name="Liber J."/>
            <person name="Desiro A."/>
            <person name="Na H."/>
            <person name="Kennedy M."/>
            <person name="Barry K."/>
            <person name="Grigoriev I.V."/>
            <person name="Miller A.N."/>
            <person name="O'Donnell K."/>
            <person name="Stajich J.E."/>
            <person name="Bonito G."/>
        </authorList>
    </citation>
    <scope>NUCLEOTIDE SEQUENCE</scope>
    <source>
        <strain evidence="3">NRRL 2591</strain>
    </source>
</reference>
<feature type="compositionally biased region" description="Low complexity" evidence="2">
    <location>
        <begin position="110"/>
        <end position="121"/>
    </location>
</feature>
<comment type="caution">
    <text evidence="3">The sequence shown here is derived from an EMBL/GenBank/DDBJ whole genome shotgun (WGS) entry which is preliminary data.</text>
</comment>
<evidence type="ECO:0000313" key="4">
    <source>
        <dbReference type="Proteomes" id="UP000723463"/>
    </source>
</evidence>
<feature type="region of interest" description="Disordered" evidence="2">
    <location>
        <begin position="734"/>
        <end position="762"/>
    </location>
</feature>
<feature type="region of interest" description="Disordered" evidence="2">
    <location>
        <begin position="1"/>
        <end position="37"/>
    </location>
</feature>